<dbReference type="RefSeq" id="WP_121855264.1">
    <property type="nucleotide sequence ID" value="NZ_CP037952.1"/>
</dbReference>
<sequence>MSVSAYGSDRFMPYAGEQTSSASKAPNDLERISSLVEELTLNDFPLVHKQLRELPYDSLLLLGVDLGINVDELSKLDIDDEKFRVVVVNRWLSKADNVLNCTGVPTWSNLIVALNGIDENRLAQYITQSIQAGEMLAKIPEHVTPKASNTLLDSSDFCRVSDLIGQLCPDDYCKLFAMLGLAQIRIADKKSNLFDLIQSWLDCCDQVLSHSKYPCFNVLAQALYKIGQLGLAEDVSKQYPAVIGETEVPLTLAKPSVTLNELEDSQLKGLLERDVKDDFKLESIARTIINGLSNECCAKLCNAIGMVGHAYVSNNFEHLSTRMPHAWKVGSYGSDRLRFNLKNLKKKLQEIGEGGKVQKLERLCREYATEQQSQTASHMQNVEPHGSVNKAIVPRTQSQPFSTTRESHTAPNVRQVDDAVTPKRASNAIIQSTDLGRLSVLLDEIVNFQTFGSSLGIPISQISRYPQGLKLLYILDAWINGDERNLVSPKSWHTLTLQLRKYGINGVAEGIEAQYPQGINPQTRTQYPSVADQNPNWKLQAISLGKEQFTQIFVDMKTEELVKIAVYMNVKDENGRLIPFSKLSLLNKITPYFERVKVEQLYDALISLNFNGIAHSLKRQVHKLKK</sequence>
<dbReference type="EMBL" id="QYYH01000240">
    <property type="protein sequence ID" value="RJY01896.1"/>
    <property type="molecule type" value="Genomic_DNA"/>
</dbReference>
<evidence type="ECO:0000313" key="1">
    <source>
        <dbReference type="EMBL" id="RJY01896.1"/>
    </source>
</evidence>
<proteinExistence type="predicted"/>
<protein>
    <recommendedName>
        <fullName evidence="3">Death domain-containing protein</fullName>
    </recommendedName>
</protein>
<accession>A0A3A6STK2</accession>
<name>A0A3A6STK2_9GAMM</name>
<organism evidence="1 2">
    <name type="scientific">Parashewanella spongiae</name>
    <dbReference type="NCBI Taxonomy" id="342950"/>
    <lineage>
        <taxon>Bacteria</taxon>
        <taxon>Pseudomonadati</taxon>
        <taxon>Pseudomonadota</taxon>
        <taxon>Gammaproteobacteria</taxon>
        <taxon>Alteromonadales</taxon>
        <taxon>Shewanellaceae</taxon>
        <taxon>Parashewanella</taxon>
    </lineage>
</organism>
<dbReference type="AlphaFoldDB" id="A0A3A6STK2"/>
<gene>
    <name evidence="1" type="ORF">D5R81_19685</name>
</gene>
<dbReference type="Proteomes" id="UP000273022">
    <property type="component" value="Unassembled WGS sequence"/>
</dbReference>
<reference evidence="1 2" key="1">
    <citation type="submission" date="2018-09" db="EMBL/GenBank/DDBJ databases">
        <title>Phylogeny of the Shewanellaceae, and recommendation for two new genera, Pseudoshewanella and Parashewanella.</title>
        <authorList>
            <person name="Wang G."/>
        </authorList>
    </citation>
    <scope>NUCLEOTIDE SEQUENCE [LARGE SCALE GENOMIC DNA]</scope>
    <source>
        <strain evidence="1 2">KCTC 22492</strain>
    </source>
</reference>
<comment type="caution">
    <text evidence="1">The sequence shown here is derived from an EMBL/GenBank/DDBJ whole genome shotgun (WGS) entry which is preliminary data.</text>
</comment>
<evidence type="ECO:0000313" key="2">
    <source>
        <dbReference type="Proteomes" id="UP000273022"/>
    </source>
</evidence>
<evidence type="ECO:0008006" key="3">
    <source>
        <dbReference type="Google" id="ProtNLM"/>
    </source>
</evidence>
<keyword evidence="2" id="KW-1185">Reference proteome</keyword>